<dbReference type="KEGG" id="hoh:Hoch_6293"/>
<evidence type="ECO:0000313" key="8">
    <source>
        <dbReference type="EMBL" id="ACY18764.1"/>
    </source>
</evidence>
<proteinExistence type="predicted"/>
<evidence type="ECO:0000256" key="1">
    <source>
        <dbReference type="ARBA" id="ARBA00004141"/>
    </source>
</evidence>
<dbReference type="STRING" id="502025.Hoch_6293"/>
<dbReference type="GO" id="GO:0051301">
    <property type="term" value="P:cell division"/>
    <property type="evidence" value="ECO:0007669"/>
    <property type="project" value="UniProtKB-KW"/>
</dbReference>
<name>D0LNT8_HALO1</name>
<keyword evidence="5 7" id="KW-0472">Membrane</keyword>
<dbReference type="GO" id="GO:0016020">
    <property type="term" value="C:membrane"/>
    <property type="evidence" value="ECO:0007669"/>
    <property type="project" value="UniProtKB-SubCell"/>
</dbReference>
<evidence type="ECO:0000256" key="4">
    <source>
        <dbReference type="ARBA" id="ARBA00022989"/>
    </source>
</evidence>
<keyword evidence="9" id="KW-1185">Reference proteome</keyword>
<feature type="transmembrane region" description="Helical" evidence="7">
    <location>
        <begin position="132"/>
        <end position="152"/>
    </location>
</feature>
<feature type="transmembrane region" description="Helical" evidence="7">
    <location>
        <begin position="236"/>
        <end position="256"/>
    </location>
</feature>
<gene>
    <name evidence="8" type="ordered locus">Hoch_6293</name>
</gene>
<feature type="transmembrane region" description="Helical" evidence="7">
    <location>
        <begin position="101"/>
        <end position="117"/>
    </location>
</feature>
<keyword evidence="8" id="KW-0131">Cell cycle</keyword>
<evidence type="ECO:0000256" key="3">
    <source>
        <dbReference type="ARBA" id="ARBA00022960"/>
    </source>
</evidence>
<sequence>MAARDGAMNSSSTSAATQPPPDRPGSPAGGPLVQRYRRAARTPWGLLLPAVGMGLIGAAGIRFLGEHTLALVQIAYLGLGLLVAALVATGRPRLDAAWPRLGGWLVLGVLVFIPLVGDPHQGARRWIDIGPIHARASLFLVPLVVAAAASYLPRQLWRAAALLAGTAIALQLQPDLVSTFALAAAAVVLLWATPAQGSALLGGALAAAIAVWREPFIPPVPHVEQVLSVLARAQPWLVGLAALLGLWLVLAGLRLARRYPHPVGQRPARSAEFGAEVRCPKKIPAAGGP</sequence>
<evidence type="ECO:0000256" key="7">
    <source>
        <dbReference type="SAM" id="Phobius"/>
    </source>
</evidence>
<feature type="transmembrane region" description="Helical" evidence="7">
    <location>
        <begin position="44"/>
        <end position="64"/>
    </location>
</feature>
<keyword evidence="4 7" id="KW-1133">Transmembrane helix</keyword>
<dbReference type="Proteomes" id="UP000001880">
    <property type="component" value="Chromosome"/>
</dbReference>
<evidence type="ECO:0000313" key="9">
    <source>
        <dbReference type="Proteomes" id="UP000001880"/>
    </source>
</evidence>
<protein>
    <submittedName>
        <fullName evidence="8">Cell division membrane protein-like protein</fullName>
    </submittedName>
</protein>
<feature type="transmembrane region" description="Helical" evidence="7">
    <location>
        <begin position="70"/>
        <end position="89"/>
    </location>
</feature>
<evidence type="ECO:0000256" key="2">
    <source>
        <dbReference type="ARBA" id="ARBA00022692"/>
    </source>
</evidence>
<dbReference type="GO" id="GO:0008360">
    <property type="term" value="P:regulation of cell shape"/>
    <property type="evidence" value="ECO:0007669"/>
    <property type="project" value="UniProtKB-KW"/>
</dbReference>
<feature type="region of interest" description="Disordered" evidence="6">
    <location>
        <begin position="1"/>
        <end position="32"/>
    </location>
</feature>
<evidence type="ECO:0000256" key="6">
    <source>
        <dbReference type="SAM" id="MobiDB-lite"/>
    </source>
</evidence>
<accession>D0LNT8</accession>
<reference evidence="8 9" key="1">
    <citation type="journal article" date="2010" name="Stand. Genomic Sci.">
        <title>Complete genome sequence of Haliangium ochraceum type strain (SMP-2).</title>
        <authorList>
            <consortium name="US DOE Joint Genome Institute (JGI-PGF)"/>
            <person name="Ivanova N."/>
            <person name="Daum C."/>
            <person name="Lang E."/>
            <person name="Abt B."/>
            <person name="Kopitz M."/>
            <person name="Saunders E."/>
            <person name="Lapidus A."/>
            <person name="Lucas S."/>
            <person name="Glavina Del Rio T."/>
            <person name="Nolan M."/>
            <person name="Tice H."/>
            <person name="Copeland A."/>
            <person name="Cheng J.F."/>
            <person name="Chen F."/>
            <person name="Bruce D."/>
            <person name="Goodwin L."/>
            <person name="Pitluck S."/>
            <person name="Mavromatis K."/>
            <person name="Pati A."/>
            <person name="Mikhailova N."/>
            <person name="Chen A."/>
            <person name="Palaniappan K."/>
            <person name="Land M."/>
            <person name="Hauser L."/>
            <person name="Chang Y.J."/>
            <person name="Jeffries C.D."/>
            <person name="Detter J.C."/>
            <person name="Brettin T."/>
            <person name="Rohde M."/>
            <person name="Goker M."/>
            <person name="Bristow J."/>
            <person name="Markowitz V."/>
            <person name="Eisen J.A."/>
            <person name="Hugenholtz P."/>
            <person name="Kyrpides N.C."/>
            <person name="Klenk H.P."/>
        </authorList>
    </citation>
    <scope>NUCLEOTIDE SEQUENCE [LARGE SCALE GENOMIC DNA]</scope>
    <source>
        <strain evidence="9">DSM 14365 / CIP 107738 / JCM 11303 / AJ 13395 / SMP-2</strain>
    </source>
</reference>
<dbReference type="InterPro" id="IPR001182">
    <property type="entry name" value="FtsW/RodA"/>
</dbReference>
<keyword evidence="3" id="KW-0133">Cell shape</keyword>
<keyword evidence="8" id="KW-0132">Cell division</keyword>
<comment type="subcellular location">
    <subcellularLocation>
        <location evidence="1">Membrane</location>
        <topology evidence="1">Multi-pass membrane protein</topology>
    </subcellularLocation>
</comment>
<dbReference type="HOGENOM" id="CLU_962308_0_0_7"/>
<evidence type="ECO:0000256" key="5">
    <source>
        <dbReference type="ARBA" id="ARBA00023136"/>
    </source>
</evidence>
<keyword evidence="2 7" id="KW-0812">Transmembrane</keyword>
<dbReference type="EMBL" id="CP001804">
    <property type="protein sequence ID" value="ACY18764.1"/>
    <property type="molecule type" value="Genomic_DNA"/>
</dbReference>
<dbReference type="eggNOG" id="COG0772">
    <property type="taxonomic scope" value="Bacteria"/>
</dbReference>
<dbReference type="Pfam" id="PF01098">
    <property type="entry name" value="FTSW_RODA_SPOVE"/>
    <property type="match status" value="1"/>
</dbReference>
<organism evidence="8 9">
    <name type="scientific">Haliangium ochraceum (strain DSM 14365 / JCM 11303 / SMP-2)</name>
    <dbReference type="NCBI Taxonomy" id="502025"/>
    <lineage>
        <taxon>Bacteria</taxon>
        <taxon>Pseudomonadati</taxon>
        <taxon>Myxococcota</taxon>
        <taxon>Polyangia</taxon>
        <taxon>Haliangiales</taxon>
        <taxon>Kofleriaceae</taxon>
        <taxon>Haliangium</taxon>
    </lineage>
</organism>
<dbReference type="AlphaFoldDB" id="D0LNT8"/>